<protein>
    <submittedName>
        <fullName evidence="1">Uncharacterized protein</fullName>
    </submittedName>
</protein>
<organism evidence="1">
    <name type="scientific">Arundo donax</name>
    <name type="common">Giant reed</name>
    <name type="synonym">Donax arundinaceus</name>
    <dbReference type="NCBI Taxonomy" id="35708"/>
    <lineage>
        <taxon>Eukaryota</taxon>
        <taxon>Viridiplantae</taxon>
        <taxon>Streptophyta</taxon>
        <taxon>Embryophyta</taxon>
        <taxon>Tracheophyta</taxon>
        <taxon>Spermatophyta</taxon>
        <taxon>Magnoliopsida</taxon>
        <taxon>Liliopsida</taxon>
        <taxon>Poales</taxon>
        <taxon>Poaceae</taxon>
        <taxon>PACMAD clade</taxon>
        <taxon>Arundinoideae</taxon>
        <taxon>Arundineae</taxon>
        <taxon>Arundo</taxon>
    </lineage>
</organism>
<reference evidence="1" key="2">
    <citation type="journal article" date="2015" name="Data Brief">
        <title>Shoot transcriptome of the giant reed, Arundo donax.</title>
        <authorList>
            <person name="Barrero R.A."/>
            <person name="Guerrero F.D."/>
            <person name="Moolhuijzen P."/>
            <person name="Goolsby J.A."/>
            <person name="Tidwell J."/>
            <person name="Bellgard S.E."/>
            <person name="Bellgard M.I."/>
        </authorList>
    </citation>
    <scope>NUCLEOTIDE SEQUENCE</scope>
    <source>
        <tissue evidence="1">Shoot tissue taken approximately 20 cm above the soil surface</tissue>
    </source>
</reference>
<name>A0A0A8YJF9_ARUDO</name>
<evidence type="ECO:0000313" key="1">
    <source>
        <dbReference type="EMBL" id="JAD26196.1"/>
    </source>
</evidence>
<sequence>MDNPPLKTLVLFLLSRLLREKLCVFMLLA</sequence>
<reference evidence="1" key="1">
    <citation type="submission" date="2014-09" db="EMBL/GenBank/DDBJ databases">
        <authorList>
            <person name="Magalhaes I.L.F."/>
            <person name="Oliveira U."/>
            <person name="Santos F.R."/>
            <person name="Vidigal T.H.D.A."/>
            <person name="Brescovit A.D."/>
            <person name="Santos A.J."/>
        </authorList>
    </citation>
    <scope>NUCLEOTIDE SEQUENCE</scope>
    <source>
        <tissue evidence="1">Shoot tissue taken approximately 20 cm above the soil surface</tissue>
    </source>
</reference>
<dbReference type="AlphaFoldDB" id="A0A0A8YJF9"/>
<proteinExistence type="predicted"/>
<accession>A0A0A8YJF9</accession>
<dbReference type="EMBL" id="GBRH01271699">
    <property type="protein sequence ID" value="JAD26196.1"/>
    <property type="molecule type" value="Transcribed_RNA"/>
</dbReference>